<evidence type="ECO:0000256" key="1">
    <source>
        <dbReference type="SAM" id="MobiDB-lite"/>
    </source>
</evidence>
<organism evidence="2 3">
    <name type="scientific">Euphydryas editha</name>
    <name type="common">Edith's checkerspot</name>
    <dbReference type="NCBI Taxonomy" id="104508"/>
    <lineage>
        <taxon>Eukaryota</taxon>
        <taxon>Metazoa</taxon>
        <taxon>Ecdysozoa</taxon>
        <taxon>Arthropoda</taxon>
        <taxon>Hexapoda</taxon>
        <taxon>Insecta</taxon>
        <taxon>Pterygota</taxon>
        <taxon>Neoptera</taxon>
        <taxon>Endopterygota</taxon>
        <taxon>Lepidoptera</taxon>
        <taxon>Glossata</taxon>
        <taxon>Ditrysia</taxon>
        <taxon>Papilionoidea</taxon>
        <taxon>Nymphalidae</taxon>
        <taxon>Nymphalinae</taxon>
        <taxon>Euphydryas</taxon>
    </lineage>
</organism>
<reference evidence="2" key="1">
    <citation type="submission" date="2022-03" db="EMBL/GenBank/DDBJ databases">
        <authorList>
            <person name="Tunstrom K."/>
        </authorList>
    </citation>
    <scope>NUCLEOTIDE SEQUENCE</scope>
</reference>
<dbReference type="EMBL" id="CAKOGL010000004">
    <property type="protein sequence ID" value="CAH2085655.1"/>
    <property type="molecule type" value="Genomic_DNA"/>
</dbReference>
<gene>
    <name evidence="2" type="ORF">EEDITHA_LOCUS2103</name>
</gene>
<accession>A0AAU9TLW4</accession>
<evidence type="ECO:0000313" key="3">
    <source>
        <dbReference type="Proteomes" id="UP001153954"/>
    </source>
</evidence>
<proteinExistence type="predicted"/>
<sequence length="73" mass="8046">MSPAPPAPRDKNAAQFANNKQSLAVSGKTCTYEMERDRIGVWGSGDGQSNSRLSGLDRLKHPGLNKVRNWITY</sequence>
<comment type="caution">
    <text evidence="2">The sequence shown here is derived from an EMBL/GenBank/DDBJ whole genome shotgun (WGS) entry which is preliminary data.</text>
</comment>
<dbReference type="Proteomes" id="UP001153954">
    <property type="component" value="Unassembled WGS sequence"/>
</dbReference>
<protein>
    <submittedName>
        <fullName evidence="2">Uncharacterized protein</fullName>
    </submittedName>
</protein>
<feature type="region of interest" description="Disordered" evidence="1">
    <location>
        <begin position="1"/>
        <end position="20"/>
    </location>
</feature>
<dbReference type="AlphaFoldDB" id="A0AAU9TLW4"/>
<keyword evidence="3" id="KW-1185">Reference proteome</keyword>
<evidence type="ECO:0000313" key="2">
    <source>
        <dbReference type="EMBL" id="CAH2085655.1"/>
    </source>
</evidence>
<name>A0AAU9TLW4_EUPED</name>